<proteinExistence type="predicted"/>
<name>A0A0V0GI11_SOLCH</name>
<organism evidence="1">
    <name type="scientific">Solanum chacoense</name>
    <name type="common">Chaco potato</name>
    <dbReference type="NCBI Taxonomy" id="4108"/>
    <lineage>
        <taxon>Eukaryota</taxon>
        <taxon>Viridiplantae</taxon>
        <taxon>Streptophyta</taxon>
        <taxon>Embryophyta</taxon>
        <taxon>Tracheophyta</taxon>
        <taxon>Spermatophyta</taxon>
        <taxon>Magnoliopsida</taxon>
        <taxon>eudicotyledons</taxon>
        <taxon>Gunneridae</taxon>
        <taxon>Pentapetalae</taxon>
        <taxon>asterids</taxon>
        <taxon>lamiids</taxon>
        <taxon>Solanales</taxon>
        <taxon>Solanaceae</taxon>
        <taxon>Solanoideae</taxon>
        <taxon>Solaneae</taxon>
        <taxon>Solanum</taxon>
    </lineage>
</organism>
<sequence>MLLSSLHTGNPNCLHEFQLQVSLPPFSEGELMVAQLSCHSSKAQVISLLLPLQFLYVPVQICSTIIILTRKQKYPNESKHKHILYRAAQMFC</sequence>
<protein>
    <submittedName>
        <fullName evidence="1">Putative ovule protein</fullName>
    </submittedName>
</protein>
<accession>A0A0V0GI11</accession>
<dbReference type="AlphaFoldDB" id="A0A0V0GI11"/>
<evidence type="ECO:0000313" key="1">
    <source>
        <dbReference type="EMBL" id="JAP07844.1"/>
    </source>
</evidence>
<dbReference type="EMBL" id="GEDG01037949">
    <property type="protein sequence ID" value="JAP07844.1"/>
    <property type="molecule type" value="Transcribed_RNA"/>
</dbReference>
<reference evidence="1" key="1">
    <citation type="submission" date="2015-12" db="EMBL/GenBank/DDBJ databases">
        <title>Gene expression during late stages of embryo sac development: a critical building block for successful pollen-pistil interactions.</title>
        <authorList>
            <person name="Liu Y."/>
            <person name="Joly V."/>
            <person name="Sabar M."/>
            <person name="Matton D.P."/>
        </authorList>
    </citation>
    <scope>NUCLEOTIDE SEQUENCE</scope>
</reference>